<keyword evidence="1" id="KW-1133">Transmembrane helix</keyword>
<feature type="transmembrane region" description="Helical" evidence="1">
    <location>
        <begin position="46"/>
        <end position="67"/>
    </location>
</feature>
<feature type="transmembrane region" description="Helical" evidence="1">
    <location>
        <begin position="21"/>
        <end position="40"/>
    </location>
</feature>
<dbReference type="OrthoDB" id="7871801at2"/>
<accession>A0A3M0MGC8</accession>
<proteinExistence type="predicted"/>
<keyword evidence="1" id="KW-0812">Transmembrane</keyword>
<sequence>MSDRPLFLERASFRRRRLGDAARVLPVLAALAVMLPVWWLPAAFSFGAGAIALFGFWAVLILAVWVLHRALIRAEAATMRAGGESPGDSDWTGHDAL</sequence>
<dbReference type="EMBL" id="QOKZ01000002">
    <property type="protein sequence ID" value="RMC36669.1"/>
    <property type="molecule type" value="Genomic_DNA"/>
</dbReference>
<keyword evidence="3" id="KW-1185">Reference proteome</keyword>
<dbReference type="AlphaFoldDB" id="A0A3M0MGC8"/>
<reference evidence="2 3" key="1">
    <citation type="submission" date="2018-07" db="EMBL/GenBank/DDBJ databases">
        <authorList>
            <person name="Zhang Y."/>
            <person name="Wang L."/>
            <person name="Ma S."/>
        </authorList>
    </citation>
    <scope>NUCLEOTIDE SEQUENCE [LARGE SCALE GENOMIC DNA]</scope>
    <source>
        <strain evidence="2 3">4-2</strain>
    </source>
</reference>
<organism evidence="2 3">
    <name type="scientific">Paracoccus alkanivorans</name>
    <dbReference type="NCBI Taxonomy" id="2116655"/>
    <lineage>
        <taxon>Bacteria</taxon>
        <taxon>Pseudomonadati</taxon>
        <taxon>Pseudomonadota</taxon>
        <taxon>Alphaproteobacteria</taxon>
        <taxon>Rhodobacterales</taxon>
        <taxon>Paracoccaceae</taxon>
        <taxon>Paracoccus</taxon>
    </lineage>
</organism>
<gene>
    <name evidence="2" type="ORF">C9E81_06470</name>
</gene>
<dbReference type="Proteomes" id="UP000273516">
    <property type="component" value="Unassembled WGS sequence"/>
</dbReference>
<evidence type="ECO:0000313" key="3">
    <source>
        <dbReference type="Proteomes" id="UP000273516"/>
    </source>
</evidence>
<comment type="caution">
    <text evidence="2">The sequence shown here is derived from an EMBL/GenBank/DDBJ whole genome shotgun (WGS) entry which is preliminary data.</text>
</comment>
<keyword evidence="1" id="KW-0472">Membrane</keyword>
<evidence type="ECO:0000313" key="2">
    <source>
        <dbReference type="EMBL" id="RMC36669.1"/>
    </source>
</evidence>
<dbReference type="RefSeq" id="WP_122111484.1">
    <property type="nucleotide sequence ID" value="NZ_QOKZ01000002.1"/>
</dbReference>
<name>A0A3M0MGC8_9RHOB</name>
<protein>
    <submittedName>
        <fullName evidence="2">Uncharacterized protein</fullName>
    </submittedName>
</protein>
<evidence type="ECO:0000256" key="1">
    <source>
        <dbReference type="SAM" id="Phobius"/>
    </source>
</evidence>